<dbReference type="PANTHER" id="PTHR46401:SF2">
    <property type="entry name" value="GLYCOSYLTRANSFERASE WBBK-RELATED"/>
    <property type="match status" value="1"/>
</dbReference>
<evidence type="ECO:0000259" key="2">
    <source>
        <dbReference type="Pfam" id="PF00534"/>
    </source>
</evidence>
<dbReference type="CDD" id="cd03801">
    <property type="entry name" value="GT4_PimA-like"/>
    <property type="match status" value="1"/>
</dbReference>
<comment type="caution">
    <text evidence="3">The sequence shown here is derived from an EMBL/GenBank/DDBJ whole genome shotgun (WGS) entry which is preliminary data.</text>
</comment>
<reference evidence="3 4" key="1">
    <citation type="journal article" date="2020" name="Genome Biol. Evol.">
        <title>Rhizobium dioscoreae sp. nov., a plant growth-promoting bacterium isolated from yam (Dioscorea species).</title>
        <authorList>
            <person name="Ouyabe M."/>
            <person name="Tanaka N."/>
            <person name="Shiwa Y."/>
            <person name="Fujita N."/>
            <person name="Kikuno H."/>
            <person name="Babil P."/>
            <person name="Shiwachi H."/>
        </authorList>
    </citation>
    <scope>NUCLEOTIDE SEQUENCE [LARGE SCALE GENOMIC DNA]</scope>
    <source>
        <strain evidence="3 4">S-93</strain>
    </source>
</reference>
<evidence type="ECO:0000313" key="3">
    <source>
        <dbReference type="EMBL" id="GES53776.1"/>
    </source>
</evidence>
<dbReference type="InterPro" id="IPR001296">
    <property type="entry name" value="Glyco_trans_1"/>
</dbReference>
<organism evidence="3 4">
    <name type="scientific">Rhizobium dioscoreae</name>
    <dbReference type="NCBI Taxonomy" id="2653122"/>
    <lineage>
        <taxon>Bacteria</taxon>
        <taxon>Pseudomonadati</taxon>
        <taxon>Pseudomonadota</taxon>
        <taxon>Alphaproteobacteria</taxon>
        <taxon>Hyphomicrobiales</taxon>
        <taxon>Rhizobiaceae</taxon>
        <taxon>Rhizobium/Agrobacterium group</taxon>
        <taxon>Rhizobium</taxon>
    </lineage>
</organism>
<feature type="domain" description="Glycosyl transferase family 1" evidence="2">
    <location>
        <begin position="153"/>
        <end position="298"/>
    </location>
</feature>
<keyword evidence="4" id="KW-1185">Reference proteome</keyword>
<protein>
    <recommendedName>
        <fullName evidence="2">Glycosyl transferase family 1 domain-containing protein</fullName>
    </recommendedName>
</protein>
<dbReference type="Pfam" id="PF00534">
    <property type="entry name" value="Glycos_transf_1"/>
    <property type="match status" value="1"/>
</dbReference>
<gene>
    <name evidence="3" type="ORF">RsS93_63900</name>
</gene>
<proteinExistence type="predicted"/>
<evidence type="ECO:0000313" key="4">
    <source>
        <dbReference type="Proteomes" id="UP000390335"/>
    </source>
</evidence>
<evidence type="ECO:0000256" key="1">
    <source>
        <dbReference type="ARBA" id="ARBA00022679"/>
    </source>
</evidence>
<dbReference type="Proteomes" id="UP000390335">
    <property type="component" value="Unassembled WGS sequence"/>
</dbReference>
<dbReference type="EMBL" id="BLAJ01000030">
    <property type="protein sequence ID" value="GES53776.1"/>
    <property type="molecule type" value="Genomic_DNA"/>
</dbReference>
<dbReference type="Gene3D" id="3.40.50.2000">
    <property type="entry name" value="Glycogen Phosphorylase B"/>
    <property type="match status" value="2"/>
</dbReference>
<keyword evidence="1" id="KW-0808">Transferase</keyword>
<dbReference type="PANTHER" id="PTHR46401">
    <property type="entry name" value="GLYCOSYLTRANSFERASE WBBK-RELATED"/>
    <property type="match status" value="1"/>
</dbReference>
<sequence>MRLLLTTYHQAFLSPGGGETELHQLAEYINDVGVRADLYGPNSRRLSAYDAVIHFSAHGGGEGLLQDIKAAGKPIALIPNFNFFDQQHKANDVVQRHLDLADLVILRTHVEKDLCQKNFVIANDKIAVVPPGIAPGFGKPAEEGLFQSAYGLDRYILWVGQIAEHKRQLETIEALKGINIPLIFVGGYADKRYYDQCRAAAGDDVRFLPYMQPASEILRSAMQSCSVYLELGDDAPGFSSLEAALAGSPMVLNDHPWSREVFGSLPIYVETNNPAAIRAAVTTALDTGTRNQLTEEMRSRHLQPGPTRHLLELLKLKVGR</sequence>
<dbReference type="SUPFAM" id="SSF53756">
    <property type="entry name" value="UDP-Glycosyltransferase/glycogen phosphorylase"/>
    <property type="match status" value="1"/>
</dbReference>
<accession>A0ABQ0ZDW3</accession>
<name>A0ABQ0ZDW3_9HYPH</name>